<dbReference type="PANTHER" id="PTHR41786">
    <property type="entry name" value="MOTILITY ACCESSORY FACTOR MAF"/>
    <property type="match status" value="1"/>
</dbReference>
<sequence>MSGIFERNLAHLSPSLQNALLSLDEKNKNAFKITEEYAKNERVFYKNFIAENGSLVFDYEEFEERLKEFKEKYLLYPVLYFYGISNAFMIENLLQNPYHCHLVIYEKDLALLYVVLSNIDLSTALAQKRLLIFNEVSQMEYIFETQPFLAYSRTYFLELMSDFYATEQKEILALNSFLMEGFKKSILKQGNDPKDALQGIRQYVYNLASMIKNPSLKELLAKRKAKFKSCVIVSTGPSLTKQLPLLKEVQEKVIIFAADSAYPILMQNDIVPDYVCMVERTDFTAEFFKHDFGDKDKKTTFLLASLVHPNAVEYLEKRGRDYVLIPKHLNFAQYVDLKAFALLSSAVSVAHMALAIALELEFKELVFIGQDLAYNDVGYSHPKDYQHSANFESEAYEKVKVVAYGGEGFVNSHEIWIFFRQILEDLIKYVVSAKIYNATEGGARIEGMIEKPFSECCKDFSENKQNLEKLQSLSEDKQKEYALKAYAKVKKAFKECVGFQAMLRAYYEDIEPEFLRLNTLDLEEGASASFSLVLKVDKFRDEFSVISSVFYELIHSFFAHFCMNLNKILVLNPLTKEDFFNKNVLYIKEHLDFMQSIFGFVKAQEETLKFAITPLENALKAKGLSKYVERLSQ</sequence>
<dbReference type="RefSeq" id="WP_213272831.1">
    <property type="nucleotide sequence ID" value="NZ_VJYM01000009.1"/>
</dbReference>
<dbReference type="InterPro" id="IPR002826">
    <property type="entry name" value="MptE-like"/>
</dbReference>
<organism evidence="2 3">
    <name type="scientific">Campylobacter vulpis</name>
    <dbReference type="NCBI Taxonomy" id="1655500"/>
    <lineage>
        <taxon>Bacteria</taxon>
        <taxon>Pseudomonadati</taxon>
        <taxon>Campylobacterota</taxon>
        <taxon>Epsilonproteobacteria</taxon>
        <taxon>Campylobacterales</taxon>
        <taxon>Campylobacteraceae</taxon>
        <taxon>Campylobacter</taxon>
    </lineage>
</organism>
<keyword evidence="3" id="KW-1185">Reference proteome</keyword>
<feature type="domain" description="6-hydroxymethylpterin diphosphokinase MptE-like" evidence="1">
    <location>
        <begin position="202"/>
        <end position="376"/>
    </location>
</feature>
<dbReference type="PANTHER" id="PTHR41786:SF1">
    <property type="entry name" value="6-HYDROXYMETHYLPTERIN DIPHOSPHOKINASE MPTE-LIKE DOMAIN-CONTAINING PROTEIN"/>
    <property type="match status" value="1"/>
</dbReference>
<evidence type="ECO:0000259" key="1">
    <source>
        <dbReference type="Pfam" id="PF01973"/>
    </source>
</evidence>
<proteinExistence type="predicted"/>
<dbReference type="Proteomes" id="UP000811399">
    <property type="component" value="Unassembled WGS sequence"/>
</dbReference>
<comment type="caution">
    <text evidence="2">The sequence shown here is derived from an EMBL/GenBank/DDBJ whole genome shotgun (WGS) entry which is preliminary data.</text>
</comment>
<protein>
    <submittedName>
        <fullName evidence="2">Motility associated factor glycosyltransferase family protein</fullName>
    </submittedName>
</protein>
<dbReference type="Pfam" id="PF01973">
    <property type="entry name" value="MptE-like"/>
    <property type="match status" value="1"/>
</dbReference>
<accession>A0ABS5P2M4</accession>
<name>A0ABS5P2M4_9BACT</name>
<gene>
    <name evidence="2" type="ORF">CVU5213_04185</name>
</gene>
<evidence type="ECO:0000313" key="2">
    <source>
        <dbReference type="EMBL" id="MBS4240926.1"/>
    </source>
</evidence>
<dbReference type="EMBL" id="VJYU01000009">
    <property type="protein sequence ID" value="MBS4240926.1"/>
    <property type="molecule type" value="Genomic_DNA"/>
</dbReference>
<evidence type="ECO:0000313" key="3">
    <source>
        <dbReference type="Proteomes" id="UP000811399"/>
    </source>
</evidence>
<reference evidence="2 3" key="1">
    <citation type="journal article" date="2021" name="Syst. Appl. Microbiol.">
        <title>nCampylobacter vulpis sp. nov. isolated from wild red foxes.</title>
        <authorList>
            <person name="Parisi A."/>
            <person name="Chiara M."/>
            <person name="Caffara M."/>
            <person name="Mion D."/>
            <person name="Miller W.G."/>
            <person name="Caruso M."/>
            <person name="Manzari C."/>
            <person name="Florio D."/>
            <person name="Capozzi L."/>
            <person name="D'Erchia A.M."/>
            <person name="Manzulli V."/>
            <person name="Zanoni R.G."/>
        </authorList>
    </citation>
    <scope>NUCLEOTIDE SEQUENCE [LARGE SCALE GENOMIC DNA]</scope>
    <source>
        <strain evidence="2 3">52/13</strain>
    </source>
</reference>